<feature type="domain" description="Ig-like" evidence="10">
    <location>
        <begin position="64"/>
        <end position="167"/>
    </location>
</feature>
<dbReference type="AlphaFoldDB" id="A0A7N8X9D0"/>
<evidence type="ECO:0000256" key="5">
    <source>
        <dbReference type="ARBA" id="ARBA00023136"/>
    </source>
</evidence>
<dbReference type="GO" id="GO:1903037">
    <property type="term" value="P:regulation of leukocyte cell-cell adhesion"/>
    <property type="evidence" value="ECO:0007669"/>
    <property type="project" value="UniProtKB-ARBA"/>
</dbReference>
<evidence type="ECO:0000256" key="3">
    <source>
        <dbReference type="ARBA" id="ARBA00022729"/>
    </source>
</evidence>
<dbReference type="Pfam" id="PF22705">
    <property type="entry name" value="C2-set_3"/>
    <property type="match status" value="1"/>
</dbReference>
<dbReference type="SMART" id="SM00406">
    <property type="entry name" value="IGv"/>
    <property type="match status" value="1"/>
</dbReference>
<reference evidence="11" key="2">
    <citation type="submission" date="2025-09" db="UniProtKB">
        <authorList>
            <consortium name="Ensembl"/>
        </authorList>
    </citation>
    <scope>IDENTIFICATION</scope>
</reference>
<dbReference type="GO" id="GO:0050863">
    <property type="term" value="P:regulation of T cell activation"/>
    <property type="evidence" value="ECO:0007669"/>
    <property type="project" value="UniProtKB-ARBA"/>
</dbReference>
<dbReference type="GO" id="GO:0009897">
    <property type="term" value="C:external side of plasma membrane"/>
    <property type="evidence" value="ECO:0007669"/>
    <property type="project" value="TreeGrafter"/>
</dbReference>
<comment type="similarity">
    <text evidence="9">Belongs to the SKINT family.</text>
</comment>
<dbReference type="SUPFAM" id="SSF48726">
    <property type="entry name" value="Immunoglobulin"/>
    <property type="match status" value="2"/>
</dbReference>
<dbReference type="InterPro" id="IPR003599">
    <property type="entry name" value="Ig_sub"/>
</dbReference>
<evidence type="ECO:0000256" key="4">
    <source>
        <dbReference type="ARBA" id="ARBA00022989"/>
    </source>
</evidence>
<dbReference type="InterPro" id="IPR013783">
    <property type="entry name" value="Ig-like_fold"/>
</dbReference>
<feature type="domain" description="Ig-like" evidence="10">
    <location>
        <begin position="178"/>
        <end position="262"/>
    </location>
</feature>
<dbReference type="InterPro" id="IPR036179">
    <property type="entry name" value="Ig-like_dom_sf"/>
</dbReference>
<dbReference type="InterPro" id="IPR053896">
    <property type="entry name" value="BTN3A2-like_Ig-C"/>
</dbReference>
<evidence type="ECO:0000256" key="7">
    <source>
        <dbReference type="ARBA" id="ARBA00023180"/>
    </source>
</evidence>
<dbReference type="GO" id="GO:0042110">
    <property type="term" value="P:T cell activation"/>
    <property type="evidence" value="ECO:0007669"/>
    <property type="project" value="UniProtKB-ARBA"/>
</dbReference>
<dbReference type="GO" id="GO:0001817">
    <property type="term" value="P:regulation of cytokine production"/>
    <property type="evidence" value="ECO:0007669"/>
    <property type="project" value="TreeGrafter"/>
</dbReference>
<evidence type="ECO:0000313" key="12">
    <source>
        <dbReference type="Proteomes" id="UP000261640"/>
    </source>
</evidence>
<keyword evidence="7" id="KW-0325">Glycoprotein</keyword>
<evidence type="ECO:0000256" key="8">
    <source>
        <dbReference type="ARBA" id="ARBA00023319"/>
    </source>
</evidence>
<evidence type="ECO:0000256" key="1">
    <source>
        <dbReference type="ARBA" id="ARBA00004370"/>
    </source>
</evidence>
<proteinExistence type="inferred from homology"/>
<dbReference type="FunFam" id="2.60.40.10:FF:000088">
    <property type="entry name" value="Butyrophilin subfamily 1 member A1"/>
    <property type="match status" value="1"/>
</dbReference>
<dbReference type="FunFam" id="2.60.40.10:FF:000142">
    <property type="entry name" value="V-set domain-containing T-cell activation inhibitor 1"/>
    <property type="match status" value="1"/>
</dbReference>
<evidence type="ECO:0000256" key="6">
    <source>
        <dbReference type="ARBA" id="ARBA00023157"/>
    </source>
</evidence>
<dbReference type="Proteomes" id="UP000261640">
    <property type="component" value="Unplaced"/>
</dbReference>
<evidence type="ECO:0000256" key="2">
    <source>
        <dbReference type="ARBA" id="ARBA00022692"/>
    </source>
</evidence>
<accession>A0A7N8X9D0</accession>
<evidence type="ECO:0000313" key="11">
    <source>
        <dbReference type="Ensembl" id="ENSMAMP00000047641.1"/>
    </source>
</evidence>
<dbReference type="PANTHER" id="PTHR24100">
    <property type="entry name" value="BUTYROPHILIN"/>
    <property type="match status" value="1"/>
</dbReference>
<reference evidence="11" key="1">
    <citation type="submission" date="2025-08" db="UniProtKB">
        <authorList>
            <consortium name="Ensembl"/>
        </authorList>
    </citation>
    <scope>IDENTIFICATION</scope>
</reference>
<keyword evidence="3" id="KW-0732">Signal</keyword>
<dbReference type="GO" id="GO:0005102">
    <property type="term" value="F:signaling receptor binding"/>
    <property type="evidence" value="ECO:0007669"/>
    <property type="project" value="TreeGrafter"/>
</dbReference>
<keyword evidence="6" id="KW-1015">Disulfide bond</keyword>
<keyword evidence="2" id="KW-0812">Transmembrane</keyword>
<sequence>MKPFTYSFSKLPLQMFLLQMYRMCSLHAGLSVEAQTWSFRVLTVQLTVILLLLTEARPGQSQGPGPAQIVTALVGEDVVLPCHLEPAADAVSSSVEWGRLDLEPRFVHVWHEGQNLLVNQNPAYRERTSVSPEKLRTGDLSLQLSAVTHSDNGRYRCLFPSQRKTTTVQLVVGSVSSPVITKISRNSRGAVELDCESKGWYPEPEVLWLDSEGNLLSAGPTETLRAPDDLYTVSSRLTVEKRHGNSFTCRVQQTHINQTRLTHIQLSDDFKVQSSDRSAQLLWLFVWTEVAVRGRKRHHAFSTPLLTVSLVLQPWTFWTCFLDYCQHFRLPSLE</sequence>
<dbReference type="InterPro" id="IPR007110">
    <property type="entry name" value="Ig-like_dom"/>
</dbReference>
<name>A0A7N8X9D0_9TELE</name>
<keyword evidence="4" id="KW-1133">Transmembrane helix</keyword>
<dbReference type="GeneTree" id="ENSGT01050000244843"/>
<dbReference type="PROSITE" id="PS50835">
    <property type="entry name" value="IG_LIKE"/>
    <property type="match status" value="2"/>
</dbReference>
<dbReference type="Ensembl" id="ENSMAMT00000043544.1">
    <property type="protein sequence ID" value="ENSMAMP00000047641.1"/>
    <property type="gene ID" value="ENSMAMG00000008826.2"/>
</dbReference>
<evidence type="ECO:0000256" key="9">
    <source>
        <dbReference type="ARBA" id="ARBA00038221"/>
    </source>
</evidence>
<protein>
    <submittedName>
        <fullName evidence="11">Butyrophilin subfamily 3 member A2-like</fullName>
    </submittedName>
</protein>
<keyword evidence="12" id="KW-1185">Reference proteome</keyword>
<dbReference type="SMART" id="SM00409">
    <property type="entry name" value="IG"/>
    <property type="match status" value="1"/>
</dbReference>
<dbReference type="GO" id="GO:0050852">
    <property type="term" value="P:T cell receptor signaling pathway"/>
    <property type="evidence" value="ECO:0007669"/>
    <property type="project" value="TreeGrafter"/>
</dbReference>
<organism evidence="11 12">
    <name type="scientific">Mastacembelus armatus</name>
    <name type="common">zig-zag eel</name>
    <dbReference type="NCBI Taxonomy" id="205130"/>
    <lineage>
        <taxon>Eukaryota</taxon>
        <taxon>Metazoa</taxon>
        <taxon>Chordata</taxon>
        <taxon>Craniata</taxon>
        <taxon>Vertebrata</taxon>
        <taxon>Euteleostomi</taxon>
        <taxon>Actinopterygii</taxon>
        <taxon>Neopterygii</taxon>
        <taxon>Teleostei</taxon>
        <taxon>Neoteleostei</taxon>
        <taxon>Acanthomorphata</taxon>
        <taxon>Anabantaria</taxon>
        <taxon>Synbranchiformes</taxon>
        <taxon>Mastacembelidae</taxon>
        <taxon>Mastacembelus</taxon>
    </lineage>
</organism>
<dbReference type="Pfam" id="PF07686">
    <property type="entry name" value="V-set"/>
    <property type="match status" value="1"/>
</dbReference>
<comment type="subcellular location">
    <subcellularLocation>
        <location evidence="1">Membrane</location>
    </subcellularLocation>
</comment>
<keyword evidence="5" id="KW-0472">Membrane</keyword>
<dbReference type="InterPro" id="IPR050504">
    <property type="entry name" value="IgSF_BTN/MOG"/>
</dbReference>
<dbReference type="InterPro" id="IPR013106">
    <property type="entry name" value="Ig_V-set"/>
</dbReference>
<dbReference type="PANTHER" id="PTHR24100:SF151">
    <property type="entry name" value="ICOS LIGAND"/>
    <property type="match status" value="1"/>
</dbReference>
<evidence type="ECO:0000259" key="10">
    <source>
        <dbReference type="PROSITE" id="PS50835"/>
    </source>
</evidence>
<keyword evidence="8" id="KW-0393">Immunoglobulin domain</keyword>
<dbReference type="Gene3D" id="2.60.40.10">
    <property type="entry name" value="Immunoglobulins"/>
    <property type="match status" value="2"/>
</dbReference>